<keyword evidence="2" id="KW-1003">Cell membrane</keyword>
<dbReference type="Gene3D" id="3.30.70.120">
    <property type="match status" value="1"/>
</dbReference>
<dbReference type="PATRIC" id="fig|284581.3.peg.3199"/>
<comment type="subcellular location">
    <subcellularLocation>
        <location evidence="1">Cell membrane</location>
        <topology evidence="1">Multi-pass membrane protein</topology>
    </subcellularLocation>
</comment>
<keyword evidence="9" id="KW-1185">Reference proteome</keyword>
<dbReference type="STRING" id="284581.AMD01_21765"/>
<feature type="transmembrane region" description="Helical" evidence="6">
    <location>
        <begin position="104"/>
        <end position="122"/>
    </location>
</feature>
<evidence type="ECO:0000256" key="2">
    <source>
        <dbReference type="ARBA" id="ARBA00022475"/>
    </source>
</evidence>
<proteinExistence type="predicted"/>
<dbReference type="InterPro" id="IPR051461">
    <property type="entry name" value="UPF0750_membrane"/>
</dbReference>
<dbReference type="PIRSF" id="PIRSF006483">
    <property type="entry name" value="Membrane_protein_YitT"/>
    <property type="match status" value="1"/>
</dbReference>
<keyword evidence="5 6" id="KW-0472">Membrane</keyword>
<dbReference type="PANTHER" id="PTHR33545">
    <property type="entry name" value="UPF0750 MEMBRANE PROTEIN YITT-RELATED"/>
    <property type="match status" value="1"/>
</dbReference>
<evidence type="ECO:0000256" key="4">
    <source>
        <dbReference type="ARBA" id="ARBA00022989"/>
    </source>
</evidence>
<evidence type="ECO:0000313" key="9">
    <source>
        <dbReference type="Proteomes" id="UP000037558"/>
    </source>
</evidence>
<feature type="transmembrane region" description="Helical" evidence="6">
    <location>
        <begin position="142"/>
        <end position="164"/>
    </location>
</feature>
<feature type="transmembrane region" description="Helical" evidence="6">
    <location>
        <begin position="9"/>
        <end position="27"/>
    </location>
</feature>
<dbReference type="InterPro" id="IPR015867">
    <property type="entry name" value="N-reg_PII/ATP_PRibTrfase_C"/>
</dbReference>
<evidence type="ECO:0000259" key="7">
    <source>
        <dbReference type="Pfam" id="PF10035"/>
    </source>
</evidence>
<reference evidence="9" key="1">
    <citation type="submission" date="2015-08" db="EMBL/GenBank/DDBJ databases">
        <title>Fjat-14210 dsm16467.</title>
        <authorList>
            <person name="Liu B."/>
            <person name="Wang J."/>
            <person name="Zhu Y."/>
            <person name="Liu G."/>
            <person name="Chen Q."/>
            <person name="Chen Z."/>
            <person name="Lan J."/>
            <person name="Che J."/>
            <person name="Ge C."/>
            <person name="Shi H."/>
            <person name="Pan Z."/>
            <person name="Liu X."/>
        </authorList>
    </citation>
    <scope>NUCLEOTIDE SEQUENCE [LARGE SCALE GENOMIC DNA]</scope>
    <source>
        <strain evidence="9">DSM 16467</strain>
    </source>
</reference>
<feature type="transmembrane region" description="Helical" evidence="6">
    <location>
        <begin position="75"/>
        <end position="92"/>
    </location>
</feature>
<keyword evidence="4 6" id="KW-1133">Transmembrane helix</keyword>
<sequence>MMKSWMKEIIYIIIGSFLFAFGINYFALPNELAEGGVTGITMITYYLFKWSPGTVSFILNSILLMIGYRLLQKRIIIYTIISIVTTSLSLYATEHLQLPLDDTLLAAIFAGVIIGVGLGLVFRAGGTTGGSTVLARMMTQYFGWSMSKGMLFFDLIVVVSASFVIGLENMMYTIISIYISTKVIDYIMEGMDSRKAVTVISSQALEIADKINKDVNRGVTVFSAQGGYTKEAREILYIVINKQELFEVKKVIHHIDQKAFVVIHDVRDVFGEGFTLPRS</sequence>
<keyword evidence="3 6" id="KW-0812">Transmembrane</keyword>
<organism evidence="8 9">
    <name type="scientific">Priestia koreensis</name>
    <dbReference type="NCBI Taxonomy" id="284581"/>
    <lineage>
        <taxon>Bacteria</taxon>
        <taxon>Bacillati</taxon>
        <taxon>Bacillota</taxon>
        <taxon>Bacilli</taxon>
        <taxon>Bacillales</taxon>
        <taxon>Bacillaceae</taxon>
        <taxon>Priestia</taxon>
    </lineage>
</organism>
<comment type="caution">
    <text evidence="8">The sequence shown here is derived from an EMBL/GenBank/DDBJ whole genome shotgun (WGS) entry which is preliminary data.</text>
</comment>
<dbReference type="PANTHER" id="PTHR33545:SF4">
    <property type="entry name" value="UPF0750 MEMBRANE PROTEIN YXKD"/>
    <property type="match status" value="1"/>
</dbReference>
<evidence type="ECO:0000256" key="6">
    <source>
        <dbReference type="SAM" id="Phobius"/>
    </source>
</evidence>
<dbReference type="EMBL" id="LILC01000037">
    <property type="protein sequence ID" value="KOO37118.1"/>
    <property type="molecule type" value="Genomic_DNA"/>
</dbReference>
<gene>
    <name evidence="8" type="ORF">AMD01_21765</name>
</gene>
<evidence type="ECO:0000256" key="5">
    <source>
        <dbReference type="ARBA" id="ARBA00023136"/>
    </source>
</evidence>
<evidence type="ECO:0000256" key="1">
    <source>
        <dbReference type="ARBA" id="ARBA00004651"/>
    </source>
</evidence>
<name>A0A0M0KFC3_9BACI</name>
<dbReference type="Pfam" id="PF02588">
    <property type="entry name" value="YitT_membrane"/>
    <property type="match status" value="1"/>
</dbReference>
<protein>
    <recommendedName>
        <fullName evidence="7">DUF2179 domain-containing protein</fullName>
    </recommendedName>
</protein>
<evidence type="ECO:0000313" key="8">
    <source>
        <dbReference type="EMBL" id="KOO37118.1"/>
    </source>
</evidence>
<dbReference type="InterPro" id="IPR003740">
    <property type="entry name" value="YitT"/>
</dbReference>
<dbReference type="GO" id="GO:0005886">
    <property type="term" value="C:plasma membrane"/>
    <property type="evidence" value="ECO:0007669"/>
    <property type="project" value="UniProtKB-SubCell"/>
</dbReference>
<accession>A0A0M0KFC3</accession>
<dbReference type="Proteomes" id="UP000037558">
    <property type="component" value="Unassembled WGS sequence"/>
</dbReference>
<dbReference type="Pfam" id="PF10035">
    <property type="entry name" value="DUF2179"/>
    <property type="match status" value="1"/>
</dbReference>
<dbReference type="AlphaFoldDB" id="A0A0M0KFC3"/>
<dbReference type="CDD" id="cd16380">
    <property type="entry name" value="YitT_C"/>
    <property type="match status" value="1"/>
</dbReference>
<feature type="transmembrane region" description="Helical" evidence="6">
    <location>
        <begin position="47"/>
        <end position="68"/>
    </location>
</feature>
<feature type="domain" description="DUF2179" evidence="7">
    <location>
        <begin position="217"/>
        <end position="271"/>
    </location>
</feature>
<dbReference type="InterPro" id="IPR019264">
    <property type="entry name" value="DUF2179"/>
</dbReference>
<evidence type="ECO:0000256" key="3">
    <source>
        <dbReference type="ARBA" id="ARBA00022692"/>
    </source>
</evidence>